<sequence>MTDLQLLYKAIRNFFDETPVEEWSYPHFLKSFEPVIMANIDVIKVEEKGIWRKRFITRLEKIIDDDAYSKQQRDTAKRLKEKNLSYVDTFWDNIERKKECLRRRQEVENKMDSVRNNTEVDALDLLETARAEKTKRILNSLKRKPEDIVNTKKRCKLPGNDSEYYGCSDSGESESESKSINEEIKGLSQDEANIHKKLLEILTLQQKKDKESGKNCISSIPINNIIDLSNNEVSKQVHKILDEVQIKWLGKVLQRKLWKQMGEFLQYINQFTEDLCDRINIPILVRESFVPKRTFNPYLHEAHDIAQQILTHFSVRLEAPLRIESKNLDLERTYSIDTTVYILNRLFRMQQDIVDIGWIELTTPDTKKHKIDGLFKVIKTAQKN</sequence>
<protein>
    <submittedName>
        <fullName evidence="1">Uncharacterized protein</fullName>
    </submittedName>
</protein>
<gene>
    <name evidence="1" type="ORF">Glove_186g105</name>
</gene>
<dbReference type="Proteomes" id="UP000266861">
    <property type="component" value="Unassembled WGS sequence"/>
</dbReference>
<comment type="caution">
    <text evidence="1">The sequence shown here is derived from an EMBL/GenBank/DDBJ whole genome shotgun (WGS) entry which is preliminary data.</text>
</comment>
<organism evidence="1 2">
    <name type="scientific">Diversispora epigaea</name>
    <dbReference type="NCBI Taxonomy" id="1348612"/>
    <lineage>
        <taxon>Eukaryota</taxon>
        <taxon>Fungi</taxon>
        <taxon>Fungi incertae sedis</taxon>
        <taxon>Mucoromycota</taxon>
        <taxon>Glomeromycotina</taxon>
        <taxon>Glomeromycetes</taxon>
        <taxon>Diversisporales</taxon>
        <taxon>Diversisporaceae</taxon>
        <taxon>Diversispora</taxon>
    </lineage>
</organism>
<dbReference type="OrthoDB" id="2397787at2759"/>
<evidence type="ECO:0000313" key="1">
    <source>
        <dbReference type="EMBL" id="RHZ76990.1"/>
    </source>
</evidence>
<accession>A0A397IWH7</accession>
<name>A0A397IWH7_9GLOM</name>
<dbReference type="EMBL" id="PQFF01000176">
    <property type="protein sequence ID" value="RHZ76990.1"/>
    <property type="molecule type" value="Genomic_DNA"/>
</dbReference>
<keyword evidence="2" id="KW-1185">Reference proteome</keyword>
<reference evidence="1 2" key="1">
    <citation type="submission" date="2018-08" db="EMBL/GenBank/DDBJ databases">
        <title>Genome and evolution of the arbuscular mycorrhizal fungus Diversispora epigaea (formerly Glomus versiforme) and its bacterial endosymbionts.</title>
        <authorList>
            <person name="Sun X."/>
            <person name="Fei Z."/>
            <person name="Harrison M."/>
        </authorList>
    </citation>
    <scope>NUCLEOTIDE SEQUENCE [LARGE SCALE GENOMIC DNA]</scope>
    <source>
        <strain evidence="1 2">IT104</strain>
    </source>
</reference>
<proteinExistence type="predicted"/>
<evidence type="ECO:0000313" key="2">
    <source>
        <dbReference type="Proteomes" id="UP000266861"/>
    </source>
</evidence>
<dbReference type="AlphaFoldDB" id="A0A397IWH7"/>